<evidence type="ECO:0000256" key="11">
    <source>
        <dbReference type="ARBA" id="ARBA00063145"/>
    </source>
</evidence>
<dbReference type="FunFam" id="1.10.287.660:FF:000002">
    <property type="entry name" value="Vacuolar protein sorting-associated protein 37A"/>
    <property type="match status" value="1"/>
</dbReference>
<comment type="function">
    <text evidence="10">Component of the ESCRT-I complex, a regulator of vesicular trafficking process. Required for the sorting of endocytic ubiquitinated cargos into multivesicular bodies. May be involved in cell growth and differentiation.</text>
</comment>
<dbReference type="GO" id="GO:0005813">
    <property type="term" value="C:centrosome"/>
    <property type="evidence" value="ECO:0007669"/>
    <property type="project" value="Ensembl"/>
</dbReference>
<accession>A0A8B7HRF2</accession>
<dbReference type="Pfam" id="PF07200">
    <property type="entry name" value="Mod_r"/>
    <property type="match status" value="1"/>
</dbReference>
<evidence type="ECO:0000256" key="12">
    <source>
        <dbReference type="ARBA" id="ARBA00067906"/>
    </source>
</evidence>
<evidence type="ECO:0000256" key="7">
    <source>
        <dbReference type="ARBA" id="ARBA00022927"/>
    </source>
</evidence>
<dbReference type="PANTHER" id="PTHR13678">
    <property type="entry name" value="VACUOLAR PROTEIN SORTING-ASSOCIATED PROTEIN 37"/>
    <property type="match status" value="1"/>
</dbReference>
<evidence type="ECO:0000256" key="6">
    <source>
        <dbReference type="ARBA" id="ARBA00022753"/>
    </source>
</evidence>
<dbReference type="PANTHER" id="PTHR13678:SF2">
    <property type="entry name" value="VACUOLAR PROTEIN SORTING-ASSOCIATED PROTEIN 37A"/>
    <property type="match status" value="1"/>
</dbReference>
<dbReference type="CDD" id="cd11685">
    <property type="entry name" value="UEV_TSG101-like"/>
    <property type="match status" value="1"/>
</dbReference>
<protein>
    <recommendedName>
        <fullName evidence="12">Vacuolar protein sorting-associated protein 37A</fullName>
    </recommendedName>
    <alternativeName>
        <fullName evidence="13">ESCRT-I complex subunit VPS37A</fullName>
    </alternativeName>
</protein>
<evidence type="ECO:0000256" key="5">
    <source>
        <dbReference type="ARBA" id="ARBA00022553"/>
    </source>
</evidence>
<dbReference type="RefSeq" id="XP_012640453.1">
    <property type="nucleotide sequence ID" value="XM_012784999.3"/>
</dbReference>
<feature type="region of interest" description="Disordered" evidence="15">
    <location>
        <begin position="1"/>
        <end position="22"/>
    </location>
</feature>
<keyword evidence="9" id="KW-0539">Nucleus</keyword>
<dbReference type="InterPro" id="IPR009851">
    <property type="entry name" value="Mod_r"/>
</dbReference>
<evidence type="ECO:0000256" key="8">
    <source>
        <dbReference type="ARBA" id="ARBA00023136"/>
    </source>
</evidence>
<dbReference type="GO" id="GO:0005654">
    <property type="term" value="C:nucleoplasm"/>
    <property type="evidence" value="ECO:0007669"/>
    <property type="project" value="Ensembl"/>
</dbReference>
<dbReference type="GO" id="GO:0006623">
    <property type="term" value="P:protein targeting to vacuole"/>
    <property type="evidence" value="ECO:0007669"/>
    <property type="project" value="TreeGrafter"/>
</dbReference>
<keyword evidence="5" id="KW-0597">Phosphoprotein</keyword>
<evidence type="ECO:0000256" key="2">
    <source>
        <dbReference type="ARBA" id="ARBA00004633"/>
    </source>
</evidence>
<dbReference type="Gene3D" id="1.10.287.660">
    <property type="entry name" value="Helix hairpin bin"/>
    <property type="match status" value="1"/>
</dbReference>
<dbReference type="InterPro" id="IPR029012">
    <property type="entry name" value="Helix_hairpin_bin_sf"/>
</dbReference>
<dbReference type="InterPro" id="IPR016135">
    <property type="entry name" value="UBQ-conjugating_enzyme/RWD"/>
</dbReference>
<proteinExistence type="inferred from homology"/>
<evidence type="ECO:0000256" key="15">
    <source>
        <dbReference type="SAM" id="MobiDB-lite"/>
    </source>
</evidence>
<organism evidence="17 18">
    <name type="scientific">Microcebus murinus</name>
    <name type="common">Gray mouse lemur</name>
    <name type="synonym">Lemur murinus</name>
    <dbReference type="NCBI Taxonomy" id="30608"/>
    <lineage>
        <taxon>Eukaryota</taxon>
        <taxon>Metazoa</taxon>
        <taxon>Chordata</taxon>
        <taxon>Craniata</taxon>
        <taxon>Vertebrata</taxon>
        <taxon>Euteleostomi</taxon>
        <taxon>Mammalia</taxon>
        <taxon>Eutheria</taxon>
        <taxon>Euarchontoglires</taxon>
        <taxon>Primates</taxon>
        <taxon>Strepsirrhini</taxon>
        <taxon>Lemuriformes</taxon>
        <taxon>Cheirogaleidae</taxon>
        <taxon>Microcebus</taxon>
    </lineage>
</organism>
<keyword evidence="7 14" id="KW-0653">Protein transport</keyword>
<dbReference type="Proteomes" id="UP000694394">
    <property type="component" value="Chromosome 20"/>
</dbReference>
<dbReference type="GO" id="GO:0005829">
    <property type="term" value="C:cytosol"/>
    <property type="evidence" value="ECO:0007669"/>
    <property type="project" value="Ensembl"/>
</dbReference>
<dbReference type="EMBL" id="ABDC03023760">
    <property type="status" value="NOT_ANNOTATED_CDS"/>
    <property type="molecule type" value="Genomic_DNA"/>
</dbReference>
<dbReference type="SUPFAM" id="SSF140111">
    <property type="entry name" value="Endosomal sorting complex assembly domain"/>
    <property type="match status" value="1"/>
</dbReference>
<evidence type="ECO:0000256" key="14">
    <source>
        <dbReference type="PROSITE-ProRule" id="PRU00646"/>
    </source>
</evidence>
<dbReference type="AlphaFoldDB" id="A0A8B7HRF2"/>
<dbReference type="CTD" id="137492"/>
<dbReference type="GO" id="GO:0043162">
    <property type="term" value="P:ubiquitin-dependent protein catabolic process via the multivesicular body sorting pathway"/>
    <property type="evidence" value="ECO:0007669"/>
    <property type="project" value="Ensembl"/>
</dbReference>
<evidence type="ECO:0000256" key="3">
    <source>
        <dbReference type="ARBA" id="ARBA00007617"/>
    </source>
</evidence>
<evidence type="ECO:0000313" key="17">
    <source>
        <dbReference type="Ensembl" id="ENSMICP00000041692.1"/>
    </source>
</evidence>
<reference evidence="17" key="3">
    <citation type="submission" date="2025-09" db="UniProtKB">
        <authorList>
            <consortium name="Ensembl"/>
        </authorList>
    </citation>
    <scope>IDENTIFICATION</scope>
</reference>
<dbReference type="GO" id="GO:0031902">
    <property type="term" value="C:late endosome membrane"/>
    <property type="evidence" value="ECO:0007669"/>
    <property type="project" value="UniProtKB-SubCell"/>
</dbReference>
<keyword evidence="4 14" id="KW-0813">Transport</keyword>
<comment type="similarity">
    <text evidence="3">Belongs to the VPS37 family.</text>
</comment>
<dbReference type="KEGG" id="mmur:105882527"/>
<evidence type="ECO:0000313" key="18">
    <source>
        <dbReference type="Proteomes" id="UP000694394"/>
    </source>
</evidence>
<keyword evidence="8" id="KW-0472">Membrane</keyword>
<evidence type="ECO:0000256" key="9">
    <source>
        <dbReference type="ARBA" id="ARBA00023242"/>
    </source>
</evidence>
<dbReference type="GO" id="GO:0006612">
    <property type="term" value="P:protein targeting to membrane"/>
    <property type="evidence" value="ECO:0007669"/>
    <property type="project" value="TreeGrafter"/>
</dbReference>
<sequence length="398" mass="44289">MSWLFPLTKSASSSAAGSPGGLTSLQQQKQRLIESLRNSHSSIAEIQKDVEYRLPFTINNLTININILLPPQFPQEKPVISVYPPIRHHLMDKQGIYVTSPLVNNFTMHSDLGKIVQSLLDEFWKTPPVLAPTSTAFPYLYNNPGGMPPYAASQGFPFLPPFPPQEANRNITSLSVADTVSSSTTSFTTTKPAAPSFGVLSSLPLPVPTTDASAPTSQNGFGYKMPDVPDAFPELSELSVSQLTDMNEQEEILLEQFLTLPQLKKVITDKDDLVKSIEELARKNLLLEPSLEAKRQTVLDKYELLTQMKSAFEKKMQRQHELSESCSASALQARLKVAAHEAEEESDNIAEDFLEGKTEIDDFLSSFMEKRTICHCRRAKEEKLQQAIAMHSQFHAPL</sequence>
<dbReference type="Gene3D" id="3.10.110.10">
    <property type="entry name" value="Ubiquitin Conjugating Enzyme"/>
    <property type="match status" value="1"/>
</dbReference>
<dbReference type="RefSeq" id="XP_012640454.1">
    <property type="nucleotide sequence ID" value="XM_012785000.2"/>
</dbReference>
<dbReference type="RefSeq" id="XP_012640455.1">
    <property type="nucleotide sequence ID" value="XM_012785001.2"/>
</dbReference>
<keyword evidence="18" id="KW-1185">Reference proteome</keyword>
<reference evidence="17" key="2">
    <citation type="submission" date="2025-08" db="UniProtKB">
        <authorList>
            <consortium name="Ensembl"/>
        </authorList>
    </citation>
    <scope>IDENTIFICATION</scope>
</reference>
<feature type="domain" description="VPS37 C-terminal" evidence="16">
    <location>
        <begin position="309"/>
        <end position="398"/>
    </location>
</feature>
<evidence type="ECO:0000256" key="1">
    <source>
        <dbReference type="ARBA" id="ARBA00004123"/>
    </source>
</evidence>
<dbReference type="SUPFAM" id="SSF54495">
    <property type="entry name" value="UBC-like"/>
    <property type="match status" value="1"/>
</dbReference>
<dbReference type="GO" id="GO:0036258">
    <property type="term" value="P:multivesicular body assembly"/>
    <property type="evidence" value="ECO:0007669"/>
    <property type="project" value="UniProtKB-ARBA"/>
</dbReference>
<dbReference type="FunFam" id="3.10.110.10:FF:000069">
    <property type="entry name" value="vacuolar protein sorting-associated protein 37A"/>
    <property type="match status" value="1"/>
</dbReference>
<dbReference type="GeneTree" id="ENSGT00950000183012"/>
<comment type="subcellular location">
    <subcellularLocation>
        <location evidence="2">Late endosome membrane</location>
        <topology evidence="2">Peripheral membrane protein</topology>
    </subcellularLocation>
    <subcellularLocation>
        <location evidence="1">Nucleus</location>
    </subcellularLocation>
</comment>
<evidence type="ECO:0000256" key="13">
    <source>
        <dbReference type="ARBA" id="ARBA00081405"/>
    </source>
</evidence>
<dbReference type="Ensembl" id="ENSMICT00000061452.1">
    <property type="protein sequence ID" value="ENSMICP00000041692.1"/>
    <property type="gene ID" value="ENSMICG00000013504.3"/>
</dbReference>
<keyword evidence="6" id="KW-0967">Endosome</keyword>
<evidence type="ECO:0000256" key="10">
    <source>
        <dbReference type="ARBA" id="ARBA00025010"/>
    </source>
</evidence>
<reference evidence="17" key="1">
    <citation type="submission" date="2016-12" db="EMBL/GenBank/DDBJ databases">
        <title>Mouse lemur reference genome and diversity panel.</title>
        <authorList>
            <person name="Harris R."/>
            <person name="Larsen P."/>
            <person name="Liu Y."/>
            <person name="Hughes D.S."/>
            <person name="Murali S."/>
            <person name="Raveendran M."/>
            <person name="Korchina V."/>
            <person name="Wang M."/>
            <person name="Jhangiani S."/>
            <person name="Bandaranaike D."/>
            <person name="Bellair M."/>
            <person name="Blankenburg K."/>
            <person name="Chao H."/>
            <person name="Dahdouli M."/>
            <person name="Dinh H."/>
            <person name="Doddapaneni H."/>
            <person name="English A."/>
            <person name="Firestine M."/>
            <person name="Gnanaolivu R."/>
            <person name="Gross S."/>
            <person name="Hernandez B."/>
            <person name="Javaid M."/>
            <person name="Jayaseelan J."/>
            <person name="Jones J."/>
            <person name="Khan Z."/>
            <person name="Kovar C."/>
            <person name="Kurapati P."/>
            <person name="Le B."/>
            <person name="Lee S."/>
            <person name="Li M."/>
            <person name="Mathew T."/>
            <person name="Narasimhan A."/>
            <person name="Ngo D."/>
            <person name="Nguyen L."/>
            <person name="Okwuonu G."/>
            <person name="Ongeri F."/>
            <person name="Osuji N."/>
            <person name="Pu L.-L."/>
            <person name="Puazo M."/>
            <person name="Quiroz J."/>
            <person name="Raj R."/>
            <person name="Rajbhandari K."/>
            <person name="Reid J.G."/>
            <person name="Santibanez J."/>
            <person name="Sexton D."/>
            <person name="Skinner E."/>
            <person name="Vee V."/>
            <person name="Weissenberger G."/>
            <person name="Wu Y."/>
            <person name="Xin Y."/>
            <person name="Han Y."/>
            <person name="Campbell C."/>
            <person name="Brown A."/>
            <person name="Sullivan B."/>
            <person name="Shelton J."/>
            <person name="Brown S."/>
            <person name="Dudchenko O."/>
            <person name="Machol I."/>
            <person name="Durand N."/>
            <person name="Shamim M."/>
            <person name="Lieberman A."/>
            <person name="Muzny D.M."/>
            <person name="Richards S."/>
            <person name="Yoder A."/>
            <person name="Worley K.C."/>
            <person name="Rogers J."/>
            <person name="Gibbs R.A."/>
        </authorList>
    </citation>
    <scope>NUCLEOTIDE SEQUENCE [LARGE SCALE GENOMIC DNA]</scope>
</reference>
<evidence type="ECO:0000259" key="16">
    <source>
        <dbReference type="PROSITE" id="PS51314"/>
    </source>
</evidence>
<comment type="subunit">
    <text evidence="11">Component of the ESCRT-I complex (endosomal sorting complex required for transport I) which consists of TSG101, VPS28, a VPS37 protein (VPS37A to -D) and MVB12A or MVB12B in a 1:1:1:1 stoichiometry. Interacts with TSG101, VPS28 and HGS. Component of an ESCRT-I complex (endosomal sorting complex required for transport I) which consists of TSG101, VPS28, VPS37A and UBAP1 in a 1:1:1:1 stoichiometry.</text>
</comment>
<dbReference type="PROSITE" id="PS51314">
    <property type="entry name" value="VPS37_C"/>
    <property type="match status" value="1"/>
</dbReference>
<dbReference type="EMBL" id="ABDC03023759">
    <property type="status" value="NOT_ANNOTATED_CDS"/>
    <property type="molecule type" value="Genomic_DNA"/>
</dbReference>
<dbReference type="GO" id="GO:0000813">
    <property type="term" value="C:ESCRT I complex"/>
    <property type="evidence" value="ECO:0007669"/>
    <property type="project" value="Ensembl"/>
</dbReference>
<dbReference type="GeneID" id="105882527"/>
<dbReference type="OrthoDB" id="10260857at2759"/>
<gene>
    <name evidence="17" type="primary">VPS37A</name>
</gene>
<name>A0A8B7HRF2_MICMU</name>
<evidence type="ECO:0000256" key="4">
    <source>
        <dbReference type="ARBA" id="ARBA00022448"/>
    </source>
</evidence>
<dbReference type="InterPro" id="IPR037202">
    <property type="entry name" value="ESCRT_assembly_dom"/>
</dbReference>